<organism evidence="2 3">
    <name type="scientific">Pseudescherichia vulneris NBRC 102420</name>
    <dbReference type="NCBI Taxonomy" id="1115515"/>
    <lineage>
        <taxon>Bacteria</taxon>
        <taxon>Pseudomonadati</taxon>
        <taxon>Pseudomonadota</taxon>
        <taxon>Gammaproteobacteria</taxon>
        <taxon>Enterobacterales</taxon>
        <taxon>Enterobacteriaceae</taxon>
        <taxon>Pseudescherichia</taxon>
    </lineage>
</organism>
<proteinExistence type="predicted"/>
<feature type="transmembrane region" description="Helical" evidence="1">
    <location>
        <begin position="26"/>
        <end position="47"/>
    </location>
</feature>
<feature type="transmembrane region" description="Helical" evidence="1">
    <location>
        <begin position="467"/>
        <end position="488"/>
    </location>
</feature>
<keyword evidence="3" id="KW-1185">Reference proteome</keyword>
<dbReference type="Proteomes" id="UP000029462">
    <property type="component" value="Unassembled WGS sequence"/>
</dbReference>
<dbReference type="AlphaFoldDB" id="A0A090UWV1"/>
<evidence type="ECO:0000256" key="1">
    <source>
        <dbReference type="SAM" id="Phobius"/>
    </source>
</evidence>
<feature type="transmembrane region" description="Helical" evidence="1">
    <location>
        <begin position="68"/>
        <end position="89"/>
    </location>
</feature>
<keyword evidence="1" id="KW-1133">Transmembrane helix</keyword>
<sequence length="565" mass="62673">MTEQVVGNSEVRDGIKRSPLPAWQNWLVMGITLTYLICELAFNSRLLDLVGTISTAEEVHNMERYGRTLTAIAAALLVLQFALVGIARLKRKNVSLSTRASVSGVLCLCLLTGAVTWHAVEWFIERQVSNSTGAFRQMSLLAQLYQQSLIDGHQTLEGIPLDSHGGQAQTWSSPSGKAFLAMLPILLSSVDRYHELLKSGAEQNLRDSISAREGGVLGFYKAWIQAREAVHKQYVAYYNDEMDISETARREQEKAWQRYERSLRAKGLRTWNVPRRYYASVRSNVRAQGVPVANNWSPSDRAGFDAAVAKTVRQQYLAQRTVVFNGVTIPKRLDWGVFFRQEVVQKSLREKLLLPAGTPVREAYPLNDGLKLFALELHAAHLNEAVKEQLPTLRASLQSYSMGGKNEKQGEDAALAVIVPPVALIFSLIGALTHLAKLLYLILVPLTAALLSRKSSRAVRVLNHHPLVFPVALISGLLVMFSCMNNSITVSPAYQDLKNALQGANITITDEPLFLRGESLLRIVHAVSIGQSYSYPMNQYLRETALGGFDFGYSTHENAIPSGNK</sequence>
<feature type="transmembrane region" description="Helical" evidence="1">
    <location>
        <begin position="101"/>
        <end position="120"/>
    </location>
</feature>
<dbReference type="eggNOG" id="ENOG5032UQM">
    <property type="taxonomic scope" value="Bacteria"/>
</dbReference>
<comment type="caution">
    <text evidence="2">The sequence shown here is derived from an EMBL/GenBank/DDBJ whole genome shotgun (WGS) entry which is preliminary data.</text>
</comment>
<dbReference type="OrthoDB" id="6891845at2"/>
<protein>
    <submittedName>
        <fullName evidence="2">Uncharacterized protein</fullName>
    </submittedName>
</protein>
<keyword evidence="1" id="KW-0472">Membrane</keyword>
<dbReference type="EMBL" id="BBMZ01000003">
    <property type="protein sequence ID" value="GAL56976.1"/>
    <property type="molecule type" value="Genomic_DNA"/>
</dbReference>
<feature type="transmembrane region" description="Helical" evidence="1">
    <location>
        <begin position="413"/>
        <end position="432"/>
    </location>
</feature>
<evidence type="ECO:0000313" key="2">
    <source>
        <dbReference type="EMBL" id="GAL56976.1"/>
    </source>
</evidence>
<gene>
    <name evidence="2" type="ORF">EV102420_03_00410</name>
</gene>
<dbReference type="STRING" id="1115515.EV102420_03_00410"/>
<dbReference type="RefSeq" id="WP_042388755.1">
    <property type="nucleotide sequence ID" value="NZ_BBMZ01000003.1"/>
</dbReference>
<name>A0A090UWV1_PSEVU</name>
<reference evidence="2 3" key="1">
    <citation type="submission" date="2014-09" db="EMBL/GenBank/DDBJ databases">
        <title>Whole genome shotgun sequence of Escherichia vulneris NBRC 102420.</title>
        <authorList>
            <person name="Yoshida Y."/>
            <person name="Hosoyama A."/>
            <person name="Tsuchikane K."/>
            <person name="Ohji S."/>
            <person name="Ichikawa N."/>
            <person name="Kimura A."/>
            <person name="Yamazoe A."/>
            <person name="Ezaki T."/>
            <person name="Fujita N."/>
        </authorList>
    </citation>
    <scope>NUCLEOTIDE SEQUENCE [LARGE SCALE GENOMIC DNA]</scope>
    <source>
        <strain evidence="2 3">NBRC 102420</strain>
    </source>
</reference>
<evidence type="ECO:0000313" key="3">
    <source>
        <dbReference type="Proteomes" id="UP000029462"/>
    </source>
</evidence>
<keyword evidence="1" id="KW-0812">Transmembrane</keyword>
<accession>A0A090UWV1</accession>